<dbReference type="Proteomes" id="UP000306808">
    <property type="component" value="Unassembled WGS sequence"/>
</dbReference>
<dbReference type="Pfam" id="PF19891">
    <property type="entry name" value="DUF6364"/>
    <property type="match status" value="1"/>
</dbReference>
<sequence length="84" mass="9682">MDAKITLSFDEQVIKEAKAFATKNGVSLSRLTEFIYKQITSDNYKSLDELPIADWINTIAEEGIEYTKTPSRKRLKSEFYNAKK</sequence>
<dbReference type="OrthoDB" id="6198066at2"/>
<comment type="caution">
    <text evidence="1">The sequence shown here is derived from an EMBL/GenBank/DDBJ whole genome shotgun (WGS) entry which is preliminary data.</text>
</comment>
<protein>
    <submittedName>
        <fullName evidence="1">Uncharacterized protein</fullName>
    </submittedName>
</protein>
<keyword evidence="2" id="KW-1185">Reference proteome</keyword>
<organism evidence="1 2">
    <name type="scientific">Sphingobacterium olei</name>
    <dbReference type="NCBI Taxonomy" id="2571155"/>
    <lineage>
        <taxon>Bacteria</taxon>
        <taxon>Pseudomonadati</taxon>
        <taxon>Bacteroidota</taxon>
        <taxon>Sphingobacteriia</taxon>
        <taxon>Sphingobacteriales</taxon>
        <taxon>Sphingobacteriaceae</taxon>
        <taxon>Sphingobacterium</taxon>
    </lineage>
</organism>
<evidence type="ECO:0000313" key="1">
    <source>
        <dbReference type="EMBL" id="TJZ50883.1"/>
    </source>
</evidence>
<dbReference type="InterPro" id="IPR045944">
    <property type="entry name" value="DUF6364"/>
</dbReference>
<evidence type="ECO:0000313" key="2">
    <source>
        <dbReference type="Proteomes" id="UP000306808"/>
    </source>
</evidence>
<reference evidence="1 2" key="1">
    <citation type="submission" date="2019-04" db="EMBL/GenBank/DDBJ databases">
        <title>Sphingobacterium olei sp. nov., isolated from oil-contaminated soil.</title>
        <authorList>
            <person name="Liu B."/>
        </authorList>
    </citation>
    <scope>NUCLEOTIDE SEQUENCE [LARGE SCALE GENOMIC DNA]</scope>
    <source>
        <strain evidence="1 2">HAL-9</strain>
    </source>
</reference>
<name>A0A4U0NB06_9SPHI</name>
<dbReference type="EMBL" id="SUME01000012">
    <property type="protein sequence ID" value="TJZ50883.1"/>
    <property type="molecule type" value="Genomic_DNA"/>
</dbReference>
<gene>
    <name evidence="1" type="ORF">FAZ15_21205</name>
</gene>
<dbReference type="AlphaFoldDB" id="A0A4U0NB06"/>
<accession>A0A4U0NB06</accession>
<proteinExistence type="predicted"/>